<dbReference type="RefSeq" id="XP_028873253.1">
    <property type="nucleotide sequence ID" value="XM_029017809.1"/>
</dbReference>
<evidence type="ECO:0000256" key="1">
    <source>
        <dbReference type="ARBA" id="ARBA00004141"/>
    </source>
</evidence>
<comment type="subcellular location">
    <subcellularLocation>
        <location evidence="1">Membrane</location>
        <topology evidence="1">Multi-pass membrane protein</topology>
    </subcellularLocation>
</comment>
<gene>
    <name evidence="8" type="ORF">cubi_00796</name>
</gene>
<dbReference type="VEuPathDB" id="CryptoDB:cubi_00796"/>
<evidence type="ECO:0000313" key="8">
    <source>
        <dbReference type="EMBL" id="OII71418.1"/>
    </source>
</evidence>
<reference evidence="8 9" key="1">
    <citation type="submission" date="2016-10" db="EMBL/GenBank/DDBJ databases">
        <title>Reductive evolution of mitochondrial metabolism and differential evolution of invasion-related proteins in Cryptosporidium.</title>
        <authorList>
            <person name="Liu S."/>
            <person name="Roellig D.M."/>
            <person name="Guo Y."/>
            <person name="Li N."/>
            <person name="Frace M.A."/>
            <person name="Tang K."/>
            <person name="Zhang L."/>
            <person name="Feng Y."/>
            <person name="Xiao L."/>
        </authorList>
    </citation>
    <scope>NUCLEOTIDE SEQUENCE [LARGE SCALE GENOMIC DNA]</scope>
    <source>
        <strain evidence="8">39726</strain>
    </source>
</reference>
<evidence type="ECO:0000256" key="6">
    <source>
        <dbReference type="SAM" id="MobiDB-lite"/>
    </source>
</evidence>
<feature type="region of interest" description="Disordered" evidence="6">
    <location>
        <begin position="364"/>
        <end position="391"/>
    </location>
</feature>
<dbReference type="InterPro" id="IPR005178">
    <property type="entry name" value="Ostalpha/TMEM184C"/>
</dbReference>
<feature type="transmembrane region" description="Helical" evidence="7">
    <location>
        <begin position="226"/>
        <end position="250"/>
    </location>
</feature>
<dbReference type="GeneID" id="39977588"/>
<feature type="transmembrane region" description="Helical" evidence="7">
    <location>
        <begin position="6"/>
        <end position="28"/>
    </location>
</feature>
<comment type="caution">
    <text evidence="8">The sequence shown here is derived from an EMBL/GenBank/DDBJ whole genome shotgun (WGS) entry which is preliminary data.</text>
</comment>
<proteinExistence type="predicted"/>
<keyword evidence="2 7" id="KW-0812">Transmembrane</keyword>
<evidence type="ECO:0000256" key="5">
    <source>
        <dbReference type="SAM" id="Coils"/>
    </source>
</evidence>
<evidence type="ECO:0000313" key="9">
    <source>
        <dbReference type="Proteomes" id="UP000186176"/>
    </source>
</evidence>
<dbReference type="EMBL" id="LRBP01000029">
    <property type="protein sequence ID" value="OII71418.1"/>
    <property type="molecule type" value="Genomic_DNA"/>
</dbReference>
<feature type="transmembrane region" description="Helical" evidence="7">
    <location>
        <begin position="82"/>
        <end position="104"/>
    </location>
</feature>
<accession>A0A1J4MB11</accession>
<dbReference type="OrthoDB" id="340904at2759"/>
<protein>
    <submittedName>
        <fullName evidence="8">Uncharacterized protein</fullName>
    </submittedName>
</protein>
<organism evidence="8 9">
    <name type="scientific">Cryptosporidium ubiquitum</name>
    <dbReference type="NCBI Taxonomy" id="857276"/>
    <lineage>
        <taxon>Eukaryota</taxon>
        <taxon>Sar</taxon>
        <taxon>Alveolata</taxon>
        <taxon>Apicomplexa</taxon>
        <taxon>Conoidasida</taxon>
        <taxon>Coccidia</taxon>
        <taxon>Eucoccidiorida</taxon>
        <taxon>Eimeriorina</taxon>
        <taxon>Cryptosporidiidae</taxon>
        <taxon>Cryptosporidium</taxon>
    </lineage>
</organism>
<sequence>MENTAMRWKWVVSSVATLLTLMISVANIMHQYLNLCKPKLQLCICRILTMIPVYAVVSYISYLFVDYAAPLNIVRDCYEGYVMFSFLQLLILYMGGDQVILSVLESKKIKAEIWPHHHFNQSLNIVGLASTTGSIDSNEEISVNIIDIYPDCFCEKKDNLDEVSINNDGIRESESGSQRIKIARFYSFIKLGVLQFVVLKPISALISLFLESVGLYGSGTFSFKRGFLYIAILNSISVSLSVYSLFLLYISISEQLAPIRPVLKFFCIKLIIFMSFWQSIILSILNYSGIYPNEPNYTIKLHNWLLTLEMTLCAIIYGVAFTIKKDFKNYIESSQGYVQDNDNMDKLYKHTNARSKDFFAENENGPNHTTDLTHQTSNKQNFPSKTSTQSPHSISKNIKFIISRFTYIVNPKDIIQDTINTFRFFKLIRKSSSAEIRLGKNHSDILVNATDIKERKRKWKLAFCSAQECVNALDYMLENGLETLLNTQEKLRMEEGFSEREKELKMRQNEFDSILNETEEGLRKAIESVLIEIKSLSEECRHLEKEFLKKASNIPNIIENMNKNDTKFDSEYLGKKVTVEDIHNLQNTRKELLEHLDQLRKDEEALNKEIQNLEIKWNAYRKKTQRLETEISLKKTETSHQAIQVDAHINRRLSTCNSIRPDKENYQNINEGGQSLEQTGTRRKRRDSVVKWIGRLSIASSAEEKIDQICDHELNTMKIEESTKLDTLQNNTNIIEDKDEEVQGELQVLNLLSLVKIEQPESDEVQPSNTGPPSSILKLKVDPSPLLSKFLDPNFTYSSGLEPIYFYKENSSKTNKFNEGLFSKGALDFSLKVRNQCDGSKSFEEISMCSQGQNAPERSINSEDIALFNIFVGELKRNENIPVSSIGKLLCSTLK</sequence>
<dbReference type="GO" id="GO:0016020">
    <property type="term" value="C:membrane"/>
    <property type="evidence" value="ECO:0007669"/>
    <property type="project" value="UniProtKB-SubCell"/>
</dbReference>
<name>A0A1J4MB11_9CRYT</name>
<dbReference type="Proteomes" id="UP000186176">
    <property type="component" value="Unassembled WGS sequence"/>
</dbReference>
<feature type="coiled-coil region" evidence="5">
    <location>
        <begin position="519"/>
        <end position="546"/>
    </location>
</feature>
<evidence type="ECO:0000256" key="7">
    <source>
        <dbReference type="SAM" id="Phobius"/>
    </source>
</evidence>
<evidence type="ECO:0000256" key="3">
    <source>
        <dbReference type="ARBA" id="ARBA00022989"/>
    </source>
</evidence>
<feature type="transmembrane region" description="Helical" evidence="7">
    <location>
        <begin position="40"/>
        <end position="62"/>
    </location>
</feature>
<dbReference type="SMART" id="SM01417">
    <property type="entry name" value="Solute_trans_a"/>
    <property type="match status" value="1"/>
</dbReference>
<feature type="coiled-coil region" evidence="5">
    <location>
        <begin position="582"/>
        <end position="630"/>
    </location>
</feature>
<evidence type="ECO:0000256" key="4">
    <source>
        <dbReference type="ARBA" id="ARBA00023136"/>
    </source>
</evidence>
<keyword evidence="5" id="KW-0175">Coiled coil</keyword>
<dbReference type="PANTHER" id="PTHR23423">
    <property type="entry name" value="ORGANIC SOLUTE TRANSPORTER-RELATED"/>
    <property type="match status" value="1"/>
</dbReference>
<dbReference type="Pfam" id="PF03619">
    <property type="entry name" value="Solute_trans_a"/>
    <property type="match status" value="1"/>
</dbReference>
<keyword evidence="9" id="KW-1185">Reference proteome</keyword>
<keyword evidence="3 7" id="KW-1133">Transmembrane helix</keyword>
<feature type="transmembrane region" description="Helical" evidence="7">
    <location>
        <begin position="304"/>
        <end position="323"/>
    </location>
</feature>
<feature type="transmembrane region" description="Helical" evidence="7">
    <location>
        <begin position="262"/>
        <end position="284"/>
    </location>
</feature>
<dbReference type="AlphaFoldDB" id="A0A1J4MB11"/>
<feature type="transmembrane region" description="Helical" evidence="7">
    <location>
        <begin position="185"/>
        <end position="206"/>
    </location>
</feature>
<evidence type="ECO:0000256" key="2">
    <source>
        <dbReference type="ARBA" id="ARBA00022692"/>
    </source>
</evidence>
<keyword evidence="4 7" id="KW-0472">Membrane</keyword>